<evidence type="ECO:0000256" key="3">
    <source>
        <dbReference type="ARBA" id="ARBA00022989"/>
    </source>
</evidence>
<comment type="caution">
    <text evidence="7">The sequence shown here is derived from an EMBL/GenBank/DDBJ whole genome shotgun (WGS) entry which is preliminary data.</text>
</comment>
<feature type="transmembrane region" description="Helical" evidence="5">
    <location>
        <begin position="368"/>
        <end position="389"/>
    </location>
</feature>
<dbReference type="STRING" id="1802060.A2957_00025"/>
<dbReference type="InterPro" id="IPR053160">
    <property type="entry name" value="MFS_DHA3_Transporter"/>
</dbReference>
<dbReference type="Gene3D" id="1.20.1250.20">
    <property type="entry name" value="MFS general substrate transporter like domains"/>
    <property type="match status" value="1"/>
</dbReference>
<dbReference type="InterPro" id="IPR036259">
    <property type="entry name" value="MFS_trans_sf"/>
</dbReference>
<evidence type="ECO:0000313" key="8">
    <source>
        <dbReference type="Proteomes" id="UP000179072"/>
    </source>
</evidence>
<keyword evidence="4 5" id="KW-0472">Membrane</keyword>
<name>A0A1F7IN26_9BACT</name>
<feature type="transmembrane region" description="Helical" evidence="5">
    <location>
        <begin position="214"/>
        <end position="237"/>
    </location>
</feature>
<feature type="transmembrane region" description="Helical" evidence="5">
    <location>
        <begin position="42"/>
        <end position="60"/>
    </location>
</feature>
<dbReference type="EMBL" id="MGAK01000013">
    <property type="protein sequence ID" value="OGK44710.1"/>
    <property type="molecule type" value="Genomic_DNA"/>
</dbReference>
<feature type="transmembrane region" description="Helical" evidence="5">
    <location>
        <begin position="72"/>
        <end position="90"/>
    </location>
</feature>
<dbReference type="GO" id="GO:0016020">
    <property type="term" value="C:membrane"/>
    <property type="evidence" value="ECO:0007669"/>
    <property type="project" value="UniProtKB-SubCell"/>
</dbReference>
<evidence type="ECO:0000256" key="1">
    <source>
        <dbReference type="ARBA" id="ARBA00004141"/>
    </source>
</evidence>
<sequence>MKSYQVETNLRTAYFFSFVSQMFFPIAIWLFFYTKFITFKEIALVSSLGYVASILFEIPTGAFADIVGRRKAIVLSYFIFSITMLGIAFATTFPIFLILVIAGALGDALYSGSLEALVYDSLKENGEENKFDFVTSRMETLTWLGLFIGSALGGFMYQYWFRLPYIVQAIVTLIAGVYALKLVEPIIDTKKYKLSDFIIQNTQGIKELFKNAHIAQFAIIFIIIGSGYHIAASILGISQAREYGIEPRTVGILFAGGYVIAALSSHFYQRLRRKLGGKVLLIIATCMLIASFLFAKFVGALLGALFIFMRIASSTTFRNTRSILFNKFFTSENRATALSTLTLLTNLPYAILAYFIGDYIDKTSPNSLALILGLGIIVLLIGQQGIFSIRKKLHHSAM</sequence>
<protein>
    <recommendedName>
        <fullName evidence="6">Major facilitator superfamily (MFS) profile domain-containing protein</fullName>
    </recommendedName>
</protein>
<feature type="transmembrane region" description="Helical" evidence="5">
    <location>
        <begin position="165"/>
        <end position="183"/>
    </location>
</feature>
<organism evidence="7 8">
    <name type="scientific">Candidatus Roizmanbacteria bacterium RIFCSPLOWO2_01_FULL_38_11</name>
    <dbReference type="NCBI Taxonomy" id="1802060"/>
    <lineage>
        <taxon>Bacteria</taxon>
        <taxon>Candidatus Roizmaniibacteriota</taxon>
    </lineage>
</organism>
<feature type="transmembrane region" description="Helical" evidence="5">
    <location>
        <begin position="275"/>
        <end position="294"/>
    </location>
</feature>
<evidence type="ECO:0000259" key="6">
    <source>
        <dbReference type="PROSITE" id="PS50850"/>
    </source>
</evidence>
<dbReference type="Proteomes" id="UP000179072">
    <property type="component" value="Unassembled WGS sequence"/>
</dbReference>
<keyword evidence="3 5" id="KW-1133">Transmembrane helix</keyword>
<dbReference type="PANTHER" id="PTHR23530">
    <property type="entry name" value="TRANSPORT PROTEIN-RELATED"/>
    <property type="match status" value="1"/>
</dbReference>
<keyword evidence="2 5" id="KW-0812">Transmembrane</keyword>
<dbReference type="PANTHER" id="PTHR23530:SF1">
    <property type="entry name" value="PERMEASE, MAJOR FACILITATOR SUPERFAMILY-RELATED"/>
    <property type="match status" value="1"/>
</dbReference>
<evidence type="ECO:0000313" key="7">
    <source>
        <dbReference type="EMBL" id="OGK44710.1"/>
    </source>
</evidence>
<feature type="transmembrane region" description="Helical" evidence="5">
    <location>
        <begin position="12"/>
        <end position="36"/>
    </location>
</feature>
<evidence type="ECO:0000256" key="5">
    <source>
        <dbReference type="SAM" id="Phobius"/>
    </source>
</evidence>
<accession>A0A1F7IN26</accession>
<dbReference type="InterPro" id="IPR005829">
    <property type="entry name" value="Sugar_transporter_CS"/>
</dbReference>
<dbReference type="Pfam" id="PF07690">
    <property type="entry name" value="MFS_1"/>
    <property type="match status" value="1"/>
</dbReference>
<proteinExistence type="predicted"/>
<dbReference type="InterPro" id="IPR020846">
    <property type="entry name" value="MFS_dom"/>
</dbReference>
<dbReference type="GO" id="GO:0022857">
    <property type="term" value="F:transmembrane transporter activity"/>
    <property type="evidence" value="ECO:0007669"/>
    <property type="project" value="InterPro"/>
</dbReference>
<evidence type="ECO:0000256" key="2">
    <source>
        <dbReference type="ARBA" id="ARBA00022692"/>
    </source>
</evidence>
<dbReference type="PROSITE" id="PS00216">
    <property type="entry name" value="SUGAR_TRANSPORT_1"/>
    <property type="match status" value="1"/>
</dbReference>
<feature type="domain" description="Major facilitator superfamily (MFS) profile" evidence="6">
    <location>
        <begin position="1"/>
        <end position="393"/>
    </location>
</feature>
<reference evidence="7 8" key="1">
    <citation type="journal article" date="2016" name="Nat. Commun.">
        <title>Thousands of microbial genomes shed light on interconnected biogeochemical processes in an aquifer system.</title>
        <authorList>
            <person name="Anantharaman K."/>
            <person name="Brown C.T."/>
            <person name="Hug L.A."/>
            <person name="Sharon I."/>
            <person name="Castelle C.J."/>
            <person name="Probst A.J."/>
            <person name="Thomas B.C."/>
            <person name="Singh A."/>
            <person name="Wilkins M.J."/>
            <person name="Karaoz U."/>
            <person name="Brodie E.L."/>
            <person name="Williams K.H."/>
            <person name="Hubbard S.S."/>
            <person name="Banfield J.F."/>
        </authorList>
    </citation>
    <scope>NUCLEOTIDE SEQUENCE [LARGE SCALE GENOMIC DNA]</scope>
</reference>
<dbReference type="PROSITE" id="PS50850">
    <property type="entry name" value="MFS"/>
    <property type="match status" value="1"/>
</dbReference>
<evidence type="ECO:0000256" key="4">
    <source>
        <dbReference type="ARBA" id="ARBA00023136"/>
    </source>
</evidence>
<gene>
    <name evidence="7" type="ORF">A2957_00025</name>
</gene>
<dbReference type="InterPro" id="IPR011701">
    <property type="entry name" value="MFS"/>
</dbReference>
<dbReference type="AlphaFoldDB" id="A0A1F7IN26"/>
<feature type="transmembrane region" description="Helical" evidence="5">
    <location>
        <begin position="249"/>
        <end position="268"/>
    </location>
</feature>
<dbReference type="SUPFAM" id="SSF103473">
    <property type="entry name" value="MFS general substrate transporter"/>
    <property type="match status" value="1"/>
</dbReference>
<feature type="transmembrane region" description="Helical" evidence="5">
    <location>
        <begin position="140"/>
        <end position="159"/>
    </location>
</feature>
<feature type="transmembrane region" description="Helical" evidence="5">
    <location>
        <begin position="337"/>
        <end position="356"/>
    </location>
</feature>
<comment type="subcellular location">
    <subcellularLocation>
        <location evidence="1">Membrane</location>
        <topology evidence="1">Multi-pass membrane protein</topology>
    </subcellularLocation>
</comment>